<evidence type="ECO:0000256" key="5">
    <source>
        <dbReference type="ARBA" id="ARBA00023145"/>
    </source>
</evidence>
<dbReference type="EMBL" id="MFLW01000017">
    <property type="protein sequence ID" value="OGG78269.1"/>
    <property type="molecule type" value="Genomic_DNA"/>
</dbReference>
<dbReference type="InterPro" id="IPR009010">
    <property type="entry name" value="Asp_de-COase-like_dom_sf"/>
</dbReference>
<feature type="chain" id="PRO_5023396337" description="Aspartate 1-decarboxylase alpha chain" evidence="9">
    <location>
        <begin position="25"/>
        <end position="124"/>
    </location>
</feature>
<evidence type="ECO:0000256" key="9">
    <source>
        <dbReference type="HAMAP-Rule" id="MF_00446"/>
    </source>
</evidence>
<dbReference type="EC" id="4.1.1.11" evidence="9"/>
<evidence type="ECO:0000313" key="11">
    <source>
        <dbReference type="Proteomes" id="UP000178811"/>
    </source>
</evidence>
<dbReference type="GO" id="GO:0005829">
    <property type="term" value="C:cytosol"/>
    <property type="evidence" value="ECO:0007669"/>
    <property type="project" value="TreeGrafter"/>
</dbReference>
<dbReference type="UniPathway" id="UPA00028">
    <property type="reaction ID" value="UER00002"/>
</dbReference>
<dbReference type="Pfam" id="PF02261">
    <property type="entry name" value="Asp_decarbox"/>
    <property type="match status" value="1"/>
</dbReference>
<evidence type="ECO:0000256" key="1">
    <source>
        <dbReference type="ARBA" id="ARBA00022490"/>
    </source>
</evidence>
<dbReference type="PANTHER" id="PTHR21012:SF0">
    <property type="entry name" value="ASPARTATE 1-DECARBOXYLASE"/>
    <property type="match status" value="1"/>
</dbReference>
<evidence type="ECO:0000256" key="4">
    <source>
        <dbReference type="ARBA" id="ARBA00022813"/>
    </source>
</evidence>
<keyword evidence="7 9" id="KW-0704">Schiff base</keyword>
<accession>A0A1F6EXC4</accession>
<dbReference type="GO" id="GO:0015940">
    <property type="term" value="P:pantothenate biosynthetic process"/>
    <property type="evidence" value="ECO:0007669"/>
    <property type="project" value="UniProtKB-UniRule"/>
</dbReference>
<dbReference type="AlphaFoldDB" id="A0A1F6EXC4"/>
<dbReference type="NCBIfam" id="TIGR00223">
    <property type="entry name" value="panD"/>
    <property type="match status" value="1"/>
</dbReference>
<reference evidence="10 11" key="1">
    <citation type="journal article" date="2016" name="Nat. Commun.">
        <title>Thousands of microbial genomes shed light on interconnected biogeochemical processes in an aquifer system.</title>
        <authorList>
            <person name="Anantharaman K."/>
            <person name="Brown C.T."/>
            <person name="Hug L.A."/>
            <person name="Sharon I."/>
            <person name="Castelle C.J."/>
            <person name="Probst A.J."/>
            <person name="Thomas B.C."/>
            <person name="Singh A."/>
            <person name="Wilkins M.J."/>
            <person name="Karaoz U."/>
            <person name="Brodie E.L."/>
            <person name="Williams K.H."/>
            <person name="Hubbard S.S."/>
            <person name="Banfield J.F."/>
        </authorList>
    </citation>
    <scope>NUCLEOTIDE SEQUENCE [LARGE SCALE GENOMIC DNA]</scope>
</reference>
<feature type="chain" id="PRO_5023396338" description="Aspartate 1-decarboxylase beta chain" evidence="9">
    <location>
        <begin position="1"/>
        <end position="24"/>
    </location>
</feature>
<evidence type="ECO:0000256" key="8">
    <source>
        <dbReference type="ARBA" id="ARBA00023317"/>
    </source>
</evidence>
<evidence type="ECO:0000256" key="6">
    <source>
        <dbReference type="ARBA" id="ARBA00023239"/>
    </source>
</evidence>
<protein>
    <recommendedName>
        <fullName evidence="9">Aspartate 1-decarboxylase</fullName>
        <ecNumber evidence="9">4.1.1.11</ecNumber>
    </recommendedName>
    <alternativeName>
        <fullName evidence="9">Aspartate alpha-decarboxylase</fullName>
    </alternativeName>
    <component>
        <recommendedName>
            <fullName evidence="9">Aspartate 1-decarboxylase beta chain</fullName>
        </recommendedName>
    </component>
    <component>
        <recommendedName>
            <fullName evidence="9">Aspartate 1-decarboxylase alpha chain</fullName>
        </recommendedName>
    </component>
</protein>
<evidence type="ECO:0000256" key="3">
    <source>
        <dbReference type="ARBA" id="ARBA00022793"/>
    </source>
</evidence>
<comment type="subcellular location">
    <subcellularLocation>
        <location evidence="9">Cytoplasm</location>
    </subcellularLocation>
</comment>
<evidence type="ECO:0000313" key="10">
    <source>
        <dbReference type="EMBL" id="OGG78269.1"/>
    </source>
</evidence>
<keyword evidence="3 9" id="KW-0210">Decarboxylase</keyword>
<feature type="active site" description="Schiff-base intermediate with substrate; via pyruvic acid" evidence="9">
    <location>
        <position position="25"/>
    </location>
</feature>
<dbReference type="Proteomes" id="UP000178811">
    <property type="component" value="Unassembled WGS sequence"/>
</dbReference>
<comment type="cofactor">
    <cofactor evidence="9">
        <name>pyruvate</name>
        <dbReference type="ChEBI" id="CHEBI:15361"/>
    </cofactor>
    <text evidence="9">Binds 1 pyruvoyl group covalently per subunit.</text>
</comment>
<comment type="caution">
    <text evidence="9">Lacks conserved residue(s) required for the propagation of feature annotation.</text>
</comment>
<keyword evidence="1 9" id="KW-0963">Cytoplasm</keyword>
<dbReference type="InterPro" id="IPR003190">
    <property type="entry name" value="Asp_decarbox"/>
</dbReference>
<gene>
    <name evidence="9" type="primary">panD</name>
    <name evidence="10" type="ORF">A3A36_01705</name>
</gene>
<comment type="PTM">
    <text evidence="9">Is synthesized initially as an inactive proenzyme, which is activated by self-cleavage at a specific serine bond to produce a beta-subunit with a hydroxyl group at its C-terminus and an alpha-subunit with a pyruvoyl group at its N-terminus.</text>
</comment>
<evidence type="ECO:0000256" key="7">
    <source>
        <dbReference type="ARBA" id="ARBA00023270"/>
    </source>
</evidence>
<sequence length="124" mass="13625">MLVNVCIAKLHRATVTDADLDYMGSITIDRALLEASGLLAGQMVMINNLSNAASWRTYILEGKKGKGDIVLNGPPSRLFQKGDKVIILGEAWVSPTEAARMSPTVVFMDEKNRVTRVKKGWHPD</sequence>
<organism evidence="10 11">
    <name type="scientific">Candidatus Kaiserbacteria bacterium RIFCSPLOWO2_01_FULL_52_12b</name>
    <dbReference type="NCBI Taxonomy" id="1798509"/>
    <lineage>
        <taxon>Bacteria</taxon>
        <taxon>Candidatus Kaiseribacteriota</taxon>
    </lineage>
</organism>
<comment type="catalytic activity">
    <reaction evidence="9">
        <text>L-aspartate + H(+) = beta-alanine + CO2</text>
        <dbReference type="Rhea" id="RHEA:19497"/>
        <dbReference type="ChEBI" id="CHEBI:15378"/>
        <dbReference type="ChEBI" id="CHEBI:16526"/>
        <dbReference type="ChEBI" id="CHEBI:29991"/>
        <dbReference type="ChEBI" id="CHEBI:57966"/>
        <dbReference type="EC" id="4.1.1.11"/>
    </reaction>
</comment>
<keyword evidence="8 9" id="KW-0670">Pyruvate</keyword>
<comment type="caution">
    <text evidence="10">The sequence shown here is derived from an EMBL/GenBank/DDBJ whole genome shotgun (WGS) entry which is preliminary data.</text>
</comment>
<keyword evidence="6 9" id="KW-0456">Lyase</keyword>
<feature type="binding site" evidence="9">
    <location>
        <position position="57"/>
    </location>
    <ligand>
        <name>substrate</name>
    </ligand>
</feature>
<feature type="modified residue" description="Pyruvic acid (Ser)" evidence="9">
    <location>
        <position position="25"/>
    </location>
</feature>
<keyword evidence="5 9" id="KW-0865">Zymogen</keyword>
<feature type="active site" description="Proton donor" evidence="9">
    <location>
        <position position="58"/>
    </location>
</feature>
<comment type="subunit">
    <text evidence="9">Heterooctamer of four alpha and four beta subunits.</text>
</comment>
<proteinExistence type="inferred from homology"/>
<dbReference type="SUPFAM" id="SSF50692">
    <property type="entry name" value="ADC-like"/>
    <property type="match status" value="1"/>
</dbReference>
<keyword evidence="4 9" id="KW-0068">Autocatalytic cleavage</keyword>
<dbReference type="HAMAP" id="MF_00446">
    <property type="entry name" value="PanD"/>
    <property type="match status" value="1"/>
</dbReference>
<evidence type="ECO:0000256" key="2">
    <source>
        <dbReference type="ARBA" id="ARBA00022655"/>
    </source>
</evidence>
<keyword evidence="2 9" id="KW-0566">Pantothenate biosynthesis</keyword>
<dbReference type="GO" id="GO:0006523">
    <property type="term" value="P:alanine biosynthetic process"/>
    <property type="evidence" value="ECO:0007669"/>
    <property type="project" value="InterPro"/>
</dbReference>
<comment type="similarity">
    <text evidence="9">Belongs to the PanD family.</text>
</comment>
<comment type="pathway">
    <text evidence="9">Cofactor biosynthesis; (R)-pantothenate biosynthesis; beta-alanine from L-aspartate: step 1/1.</text>
</comment>
<comment type="function">
    <text evidence="9">Catalyzes the pyruvoyl-dependent decarboxylation of aspartate to produce beta-alanine.</text>
</comment>
<dbReference type="GO" id="GO:0004068">
    <property type="term" value="F:aspartate 1-decarboxylase activity"/>
    <property type="evidence" value="ECO:0007669"/>
    <property type="project" value="UniProtKB-UniRule"/>
</dbReference>
<dbReference type="PANTHER" id="PTHR21012">
    <property type="entry name" value="ASPARTATE 1-DECARBOXYLASE"/>
    <property type="match status" value="1"/>
</dbReference>
<dbReference type="Gene3D" id="2.40.40.20">
    <property type="match status" value="1"/>
</dbReference>
<name>A0A1F6EXC4_9BACT</name>